<dbReference type="Pfam" id="PF13812">
    <property type="entry name" value="PPR_3"/>
    <property type="match status" value="1"/>
</dbReference>
<dbReference type="InterPro" id="IPR002885">
    <property type="entry name" value="PPR_rpt"/>
</dbReference>
<dbReference type="Pfam" id="PF23276">
    <property type="entry name" value="TPR_24"/>
    <property type="match status" value="1"/>
</dbReference>
<dbReference type="PROSITE" id="PS51375">
    <property type="entry name" value="PPR"/>
    <property type="match status" value="5"/>
</dbReference>
<evidence type="ECO:0000313" key="5">
    <source>
        <dbReference type="Proteomes" id="UP001497512"/>
    </source>
</evidence>
<feature type="domain" description="Pentatricopeptide repeat-containing protein-mitochondrial" evidence="3">
    <location>
        <begin position="149"/>
        <end position="257"/>
    </location>
</feature>
<feature type="repeat" description="PPR" evidence="2">
    <location>
        <begin position="319"/>
        <end position="353"/>
    </location>
</feature>
<evidence type="ECO:0000259" key="3">
    <source>
        <dbReference type="Pfam" id="PF23276"/>
    </source>
</evidence>
<feature type="repeat" description="PPR" evidence="2">
    <location>
        <begin position="144"/>
        <end position="178"/>
    </location>
</feature>
<dbReference type="PANTHER" id="PTHR46935">
    <property type="entry name" value="OS01G0674700 PROTEIN"/>
    <property type="match status" value="1"/>
</dbReference>
<keyword evidence="1" id="KW-0677">Repeat</keyword>
<dbReference type="NCBIfam" id="TIGR00756">
    <property type="entry name" value="PPR"/>
    <property type="match status" value="4"/>
</dbReference>
<dbReference type="InterPro" id="IPR011990">
    <property type="entry name" value="TPR-like_helical_dom_sf"/>
</dbReference>
<accession>A0ABP0TD45</accession>
<dbReference type="EMBL" id="OZ019893">
    <property type="protein sequence ID" value="CAK9192345.1"/>
    <property type="molecule type" value="Genomic_DNA"/>
</dbReference>
<evidence type="ECO:0000256" key="1">
    <source>
        <dbReference type="ARBA" id="ARBA00022737"/>
    </source>
</evidence>
<organism evidence="4 5">
    <name type="scientific">Sphagnum troendelagicum</name>
    <dbReference type="NCBI Taxonomy" id="128251"/>
    <lineage>
        <taxon>Eukaryota</taxon>
        <taxon>Viridiplantae</taxon>
        <taxon>Streptophyta</taxon>
        <taxon>Embryophyta</taxon>
        <taxon>Bryophyta</taxon>
        <taxon>Sphagnophytina</taxon>
        <taxon>Sphagnopsida</taxon>
        <taxon>Sphagnales</taxon>
        <taxon>Sphagnaceae</taxon>
        <taxon>Sphagnum</taxon>
    </lineage>
</organism>
<feature type="repeat" description="PPR" evidence="2">
    <location>
        <begin position="367"/>
        <end position="401"/>
    </location>
</feature>
<evidence type="ECO:0000313" key="4">
    <source>
        <dbReference type="EMBL" id="CAK9192345.1"/>
    </source>
</evidence>
<name>A0ABP0TD45_9BRYO</name>
<reference evidence="4 5" key="1">
    <citation type="submission" date="2024-02" db="EMBL/GenBank/DDBJ databases">
        <authorList>
            <consortium name="ELIXIR-Norway"/>
            <consortium name="Elixir Norway"/>
        </authorList>
    </citation>
    <scope>NUCLEOTIDE SEQUENCE [LARGE SCALE GENOMIC DNA]</scope>
</reference>
<dbReference type="InterPro" id="IPR044645">
    <property type="entry name" value="DG1/EMB2279-like"/>
</dbReference>
<proteinExistence type="predicted"/>
<evidence type="ECO:0000256" key="2">
    <source>
        <dbReference type="PROSITE-ProRule" id="PRU00708"/>
    </source>
</evidence>
<dbReference type="SUPFAM" id="SSF48452">
    <property type="entry name" value="TPR-like"/>
    <property type="match status" value="1"/>
</dbReference>
<dbReference type="Gene3D" id="1.25.40.10">
    <property type="entry name" value="Tetratricopeptide repeat domain"/>
    <property type="match status" value="4"/>
</dbReference>
<dbReference type="Pfam" id="PF01535">
    <property type="entry name" value="PPR"/>
    <property type="match status" value="2"/>
</dbReference>
<dbReference type="InterPro" id="IPR057027">
    <property type="entry name" value="TPR_mt"/>
</dbReference>
<gene>
    <name evidence="4" type="ORF">CSSPTR1EN2_LOCUS1844</name>
</gene>
<feature type="repeat" description="PPR" evidence="2">
    <location>
        <begin position="179"/>
        <end position="213"/>
    </location>
</feature>
<sequence length="530" mass="59871">MRQIFLSRLMHSARLKWTEGRLLRLVQLLGDKGNWRRAIQVVHWVHCREHFKHCKSRHVYTTLLDVLGKCWRPVEALNMFNVMREDFSTYPDMAAYHSIAVTLGQAGHLTELLGLIEALQVRPKKDSIKGTRRRFDWNGLLYPDIVVYNAVINACGPHHQWQGAMWAMQQMQARGIAPNSASFGLSIEVMVKSGQVGSAWKLYERMERGGFLPNALTFKALVEALGKAGEADKAVEMVKDMRQRGFVDCAGVYYALACTLCTVGRWSEALLQVERLEMLSSKKPAVVTYTGLIRACEKAGHWNGAIAIFRQMQYVCTPNVGTCNIMISLYGRHRMFEDALEIFEGVKKGRLARKKTYEEGTCSLTPDEFTYESMLGACTVCEQWVYFHEVFQEMVRNGFGLQCQRHSWMIAPLLKAGQMHIVKRMLGCLKNTDGTPNVNVYRVLLASCCTLGQHGEVLSYLNDLLQQGVAVSSEEWATIFRAALEKLPVADVESFMSTLTKSDNTYGDMVLKDILNTHSSCEGQFSMNTA</sequence>
<protein>
    <recommendedName>
        <fullName evidence="3">Pentatricopeptide repeat-containing protein-mitochondrial domain-containing protein</fullName>
    </recommendedName>
</protein>
<feature type="repeat" description="PPR" evidence="2">
    <location>
        <begin position="214"/>
        <end position="248"/>
    </location>
</feature>
<dbReference type="Proteomes" id="UP001497512">
    <property type="component" value="Chromosome 1"/>
</dbReference>
<keyword evidence="5" id="KW-1185">Reference proteome</keyword>
<dbReference type="PANTHER" id="PTHR46935:SF2">
    <property type="entry name" value="PENTACOTRIPEPTIDE-REPEAT REGION OF PRORP DOMAIN-CONTAINING PROTEIN"/>
    <property type="match status" value="1"/>
</dbReference>